<evidence type="ECO:0000259" key="6">
    <source>
        <dbReference type="Pfam" id="PF10502"/>
    </source>
</evidence>
<dbReference type="PROSITE" id="PS00761">
    <property type="entry name" value="SPASE_I_3"/>
    <property type="match status" value="1"/>
</dbReference>
<dbReference type="InterPro" id="IPR036286">
    <property type="entry name" value="LexA/Signal_pep-like_sf"/>
</dbReference>
<evidence type="ECO:0000256" key="1">
    <source>
        <dbReference type="ARBA" id="ARBA00000677"/>
    </source>
</evidence>
<dbReference type="PRINTS" id="PR00727">
    <property type="entry name" value="LEADERPTASE"/>
</dbReference>
<evidence type="ECO:0000313" key="7">
    <source>
        <dbReference type="EMBL" id="MPM00259.1"/>
    </source>
</evidence>
<keyword evidence="5" id="KW-0812">Transmembrane</keyword>
<evidence type="ECO:0000256" key="4">
    <source>
        <dbReference type="ARBA" id="ARBA00022801"/>
    </source>
</evidence>
<dbReference type="SUPFAM" id="SSF51306">
    <property type="entry name" value="LexA/Signal peptidase"/>
    <property type="match status" value="1"/>
</dbReference>
<dbReference type="CDD" id="cd06530">
    <property type="entry name" value="S26_SPase_I"/>
    <property type="match status" value="1"/>
</dbReference>
<feature type="transmembrane region" description="Helical" evidence="5">
    <location>
        <begin position="12"/>
        <end position="33"/>
    </location>
</feature>
<comment type="similarity">
    <text evidence="2">Belongs to the peptidase S26 family.</text>
</comment>
<feature type="domain" description="Peptidase S26" evidence="6">
    <location>
        <begin position="13"/>
        <end position="188"/>
    </location>
</feature>
<gene>
    <name evidence="7" type="primary">spsB_3</name>
    <name evidence="7" type="ORF">SDC9_46482</name>
</gene>
<dbReference type="GO" id="GO:0004252">
    <property type="term" value="F:serine-type endopeptidase activity"/>
    <property type="evidence" value="ECO:0007669"/>
    <property type="project" value="InterPro"/>
</dbReference>
<dbReference type="GO" id="GO:0009003">
    <property type="term" value="F:signal peptidase activity"/>
    <property type="evidence" value="ECO:0007669"/>
    <property type="project" value="UniProtKB-EC"/>
</dbReference>
<dbReference type="Gene3D" id="2.10.109.10">
    <property type="entry name" value="Umud Fragment, subunit A"/>
    <property type="match status" value="1"/>
</dbReference>
<dbReference type="EMBL" id="VSSQ01000718">
    <property type="protein sequence ID" value="MPM00259.1"/>
    <property type="molecule type" value="Genomic_DNA"/>
</dbReference>
<protein>
    <recommendedName>
        <fullName evidence="3">signal peptidase I</fullName>
        <ecNumber evidence="3">3.4.21.89</ecNumber>
    </recommendedName>
</protein>
<dbReference type="PROSITE" id="PS00760">
    <property type="entry name" value="SPASE_I_2"/>
    <property type="match status" value="1"/>
</dbReference>
<comment type="catalytic activity">
    <reaction evidence="1">
        <text>Cleavage of hydrophobic, N-terminal signal or leader sequences from secreted and periplasmic proteins.</text>
        <dbReference type="EC" id="3.4.21.89"/>
    </reaction>
</comment>
<dbReference type="PANTHER" id="PTHR43390">
    <property type="entry name" value="SIGNAL PEPTIDASE I"/>
    <property type="match status" value="1"/>
</dbReference>
<evidence type="ECO:0000256" key="3">
    <source>
        <dbReference type="ARBA" id="ARBA00013208"/>
    </source>
</evidence>
<organism evidence="7">
    <name type="scientific">bioreactor metagenome</name>
    <dbReference type="NCBI Taxonomy" id="1076179"/>
    <lineage>
        <taxon>unclassified sequences</taxon>
        <taxon>metagenomes</taxon>
        <taxon>ecological metagenomes</taxon>
    </lineage>
</organism>
<keyword evidence="5" id="KW-0472">Membrane</keyword>
<comment type="caution">
    <text evidence="7">The sequence shown here is derived from an EMBL/GenBank/DDBJ whole genome shotgun (WGS) entry which is preliminary data.</text>
</comment>
<dbReference type="NCBIfam" id="TIGR02227">
    <property type="entry name" value="sigpep_I_bact"/>
    <property type="match status" value="1"/>
</dbReference>
<sequence>MNYKKIINEIKGIALTILGSIIIVAIVNTEVLASAKVQQESMENTLYSDEKLIVDKVSYNFTTPKRGDIIIFFDNDEKGNILEEGYEYLKEIASISYNTDTRTRLVKRVIGIPGDEIDIKDGYVYLNGSILEELYVKGETYSRDKEFPIKVEEDTVFVLGDNREVSKDSRNFGLVKINQIEGKAIFRISPFNRFGFIK</sequence>
<dbReference type="PANTHER" id="PTHR43390:SF1">
    <property type="entry name" value="CHLOROPLAST PROCESSING PEPTIDASE"/>
    <property type="match status" value="1"/>
</dbReference>
<evidence type="ECO:0000256" key="2">
    <source>
        <dbReference type="ARBA" id="ARBA00009370"/>
    </source>
</evidence>
<dbReference type="EC" id="3.4.21.89" evidence="3"/>
<dbReference type="Pfam" id="PF10502">
    <property type="entry name" value="Peptidase_S26"/>
    <property type="match status" value="1"/>
</dbReference>
<dbReference type="InterPro" id="IPR019757">
    <property type="entry name" value="Pept_S26A_signal_pept_1_Lys-AS"/>
</dbReference>
<dbReference type="GO" id="GO:0006465">
    <property type="term" value="P:signal peptide processing"/>
    <property type="evidence" value="ECO:0007669"/>
    <property type="project" value="InterPro"/>
</dbReference>
<evidence type="ECO:0000256" key="5">
    <source>
        <dbReference type="SAM" id="Phobius"/>
    </source>
</evidence>
<dbReference type="InterPro" id="IPR019758">
    <property type="entry name" value="Pept_S26A_signal_pept_1_CS"/>
</dbReference>
<name>A0A644W9J8_9ZZZZ</name>
<dbReference type="GO" id="GO:0016020">
    <property type="term" value="C:membrane"/>
    <property type="evidence" value="ECO:0007669"/>
    <property type="project" value="InterPro"/>
</dbReference>
<accession>A0A644W9J8</accession>
<proteinExistence type="inferred from homology"/>
<reference evidence="7" key="1">
    <citation type="submission" date="2019-08" db="EMBL/GenBank/DDBJ databases">
        <authorList>
            <person name="Kucharzyk K."/>
            <person name="Murdoch R.W."/>
            <person name="Higgins S."/>
            <person name="Loffler F."/>
        </authorList>
    </citation>
    <scope>NUCLEOTIDE SEQUENCE</scope>
</reference>
<dbReference type="AlphaFoldDB" id="A0A644W9J8"/>
<dbReference type="InterPro" id="IPR019533">
    <property type="entry name" value="Peptidase_S26"/>
</dbReference>
<dbReference type="InterPro" id="IPR000223">
    <property type="entry name" value="Pept_S26A_signal_pept_1"/>
</dbReference>
<keyword evidence="5" id="KW-1133">Transmembrane helix</keyword>
<keyword evidence="4 7" id="KW-0378">Hydrolase</keyword>